<reference evidence="1 2" key="1">
    <citation type="journal article" date="2020" name="Cell">
        <title>Large-Scale Comparative Analyses of Tick Genomes Elucidate Their Genetic Diversity and Vector Capacities.</title>
        <authorList>
            <consortium name="Tick Genome and Microbiome Consortium (TIGMIC)"/>
            <person name="Jia N."/>
            <person name="Wang J."/>
            <person name="Shi W."/>
            <person name="Du L."/>
            <person name="Sun Y."/>
            <person name="Zhan W."/>
            <person name="Jiang J.F."/>
            <person name="Wang Q."/>
            <person name="Zhang B."/>
            <person name="Ji P."/>
            <person name="Bell-Sakyi L."/>
            <person name="Cui X.M."/>
            <person name="Yuan T.T."/>
            <person name="Jiang B.G."/>
            <person name="Yang W.F."/>
            <person name="Lam T.T."/>
            <person name="Chang Q.C."/>
            <person name="Ding S.J."/>
            <person name="Wang X.J."/>
            <person name="Zhu J.G."/>
            <person name="Ruan X.D."/>
            <person name="Zhao L."/>
            <person name="Wei J.T."/>
            <person name="Ye R.Z."/>
            <person name="Que T.C."/>
            <person name="Du C.H."/>
            <person name="Zhou Y.H."/>
            <person name="Cheng J.X."/>
            <person name="Dai P.F."/>
            <person name="Guo W.B."/>
            <person name="Han X.H."/>
            <person name="Huang E.J."/>
            <person name="Li L.F."/>
            <person name="Wei W."/>
            <person name="Gao Y.C."/>
            <person name="Liu J.Z."/>
            <person name="Shao H.Z."/>
            <person name="Wang X."/>
            <person name="Wang C.C."/>
            <person name="Yang T.C."/>
            <person name="Huo Q.B."/>
            <person name="Li W."/>
            <person name="Chen H.Y."/>
            <person name="Chen S.E."/>
            <person name="Zhou L.G."/>
            <person name="Ni X.B."/>
            <person name="Tian J.H."/>
            <person name="Sheng Y."/>
            <person name="Liu T."/>
            <person name="Pan Y.S."/>
            <person name="Xia L.Y."/>
            <person name="Li J."/>
            <person name="Zhao F."/>
            <person name="Cao W.C."/>
        </authorList>
    </citation>
    <scope>NUCLEOTIDE SEQUENCE [LARGE SCALE GENOMIC DNA]</scope>
    <source>
        <strain evidence="1">Iper-2018</strain>
    </source>
</reference>
<organism evidence="1 2">
    <name type="scientific">Ixodes persulcatus</name>
    <name type="common">Taiga tick</name>
    <dbReference type="NCBI Taxonomy" id="34615"/>
    <lineage>
        <taxon>Eukaryota</taxon>
        <taxon>Metazoa</taxon>
        <taxon>Ecdysozoa</taxon>
        <taxon>Arthropoda</taxon>
        <taxon>Chelicerata</taxon>
        <taxon>Arachnida</taxon>
        <taxon>Acari</taxon>
        <taxon>Parasitiformes</taxon>
        <taxon>Ixodida</taxon>
        <taxon>Ixodoidea</taxon>
        <taxon>Ixodidae</taxon>
        <taxon>Ixodinae</taxon>
        <taxon>Ixodes</taxon>
    </lineage>
</organism>
<evidence type="ECO:0000313" key="2">
    <source>
        <dbReference type="Proteomes" id="UP000805193"/>
    </source>
</evidence>
<proteinExistence type="predicted"/>
<dbReference type="Proteomes" id="UP000805193">
    <property type="component" value="Unassembled WGS sequence"/>
</dbReference>
<keyword evidence="2" id="KW-1185">Reference proteome</keyword>
<name>A0AC60NXC4_IXOPE</name>
<protein>
    <submittedName>
        <fullName evidence="1">Uncharacterized protein</fullName>
    </submittedName>
</protein>
<sequence>MQISYDDDLKCVVQANMRNKSYAVEGAKTRTTPNIKQQDTTPDLTWTDSRTARKTEWKVFEDTWGSDHHPIKSSILGKAKRRKKKRTVKTTVWDDFLAALEESTGTTFDDLTKLMREAAKTATVETLVEIGAPIPDTRLLSLWRKRSNYLRRYRRTRKKRDIRKANRYAKEAQRHANNLCRDDWTRLCEGFNERTSLRRMWAVCNTMLGKSKGGNTAPNLALAENKEVKQILDEIGDVFFPQPATSPNPGHSRTHALMELSVCNDNSTTDTGSHPTVAEDNGHPSLADPEKDELGDKHRQKAQDLLDGTSRRTEVTTNFMRTLTQHSKTEWRPRRRGIMRRQRKARSCSDVDLRRKRKSEPYLKPSKTRPRHRADKFRTLARLHGLPGHRERRSGRKSWHTEQFGEIFRLAQNLERRDLNPLTIRVEWIPGHAGIAGNERAHRAAIEELNRIDLRRQVPGPAPSVEPPPAHLQLPPEASIPSGTFRRHETVTLRRLRAQAGITPARTQRWERAARERKSKLANASTAVDHDYSLLSKKQRKEEEACTEGCIYCRNRDVKCDECHLIWHCPIFNEERTKALNTLEQQHRPTCFEAWCKPVGDKDMRVAVLSGLLRFLSETGLDIHI</sequence>
<evidence type="ECO:0000313" key="1">
    <source>
        <dbReference type="EMBL" id="KAG0411802.1"/>
    </source>
</evidence>
<accession>A0AC60NXC4</accession>
<gene>
    <name evidence="1" type="ORF">HPB47_011058</name>
</gene>
<dbReference type="EMBL" id="JABSTQ010011403">
    <property type="protein sequence ID" value="KAG0411802.1"/>
    <property type="molecule type" value="Genomic_DNA"/>
</dbReference>
<comment type="caution">
    <text evidence="1">The sequence shown here is derived from an EMBL/GenBank/DDBJ whole genome shotgun (WGS) entry which is preliminary data.</text>
</comment>